<dbReference type="Proteomes" id="UP001481677">
    <property type="component" value="Unassembled WGS sequence"/>
</dbReference>
<dbReference type="InterPro" id="IPR051686">
    <property type="entry name" value="Lipoprotein_DolP"/>
</dbReference>
<organism evidence="3 4">
    <name type="scientific">Paraburkholderia azotifigens</name>
    <dbReference type="NCBI Taxonomy" id="2057004"/>
    <lineage>
        <taxon>Bacteria</taxon>
        <taxon>Pseudomonadati</taxon>
        <taxon>Pseudomonadota</taxon>
        <taxon>Betaproteobacteria</taxon>
        <taxon>Burkholderiales</taxon>
        <taxon>Burkholderiaceae</taxon>
        <taxon>Paraburkholderia</taxon>
    </lineage>
</organism>
<dbReference type="EMBL" id="VOQS01000003">
    <property type="protein sequence ID" value="TXC84470.1"/>
    <property type="molecule type" value="Genomic_DNA"/>
</dbReference>
<dbReference type="InterPro" id="IPR007055">
    <property type="entry name" value="BON_dom"/>
</dbReference>
<evidence type="ECO:0000313" key="5">
    <source>
        <dbReference type="Proteomes" id="UP001481677"/>
    </source>
</evidence>
<feature type="domain" description="BON" evidence="1">
    <location>
        <begin position="78"/>
        <end position="146"/>
    </location>
</feature>
<dbReference type="Pfam" id="PF04972">
    <property type="entry name" value="BON"/>
    <property type="match status" value="2"/>
</dbReference>
<evidence type="ECO:0000259" key="1">
    <source>
        <dbReference type="PROSITE" id="PS50914"/>
    </source>
</evidence>
<feature type="domain" description="BON" evidence="1">
    <location>
        <begin position="3"/>
        <end position="71"/>
    </location>
</feature>
<evidence type="ECO:0000313" key="4">
    <source>
        <dbReference type="Proteomes" id="UP000321776"/>
    </source>
</evidence>
<dbReference type="RefSeq" id="WP_051446488.1">
    <property type="nucleotide sequence ID" value="NZ_JAZHFZ010000045.1"/>
</dbReference>
<comment type="caution">
    <text evidence="3">The sequence shown here is derived from an EMBL/GenBank/DDBJ whole genome shotgun (WGS) entry which is preliminary data.</text>
</comment>
<dbReference type="Gene3D" id="3.30.1340.30">
    <property type="match status" value="2"/>
</dbReference>
<dbReference type="PANTHER" id="PTHR34606:SF15">
    <property type="entry name" value="BON DOMAIN-CONTAINING PROTEIN"/>
    <property type="match status" value="1"/>
</dbReference>
<reference evidence="3 4" key="1">
    <citation type="journal article" date="2018" name="Int. J. Syst. Evol. Microbiol.">
        <title>Paraburkholderia azotifigens sp. nov., a nitrogen-fixing bacterium isolated from paddy soil.</title>
        <authorList>
            <person name="Choi G.M."/>
            <person name="Im W.T."/>
        </authorList>
    </citation>
    <scope>NUCLEOTIDE SEQUENCE [LARGE SCALE GENOMIC DNA]</scope>
    <source>
        <strain evidence="3 4">NF 2-5-3</strain>
    </source>
</reference>
<dbReference type="SMART" id="SM00749">
    <property type="entry name" value="BON"/>
    <property type="match status" value="2"/>
</dbReference>
<dbReference type="PANTHER" id="PTHR34606">
    <property type="entry name" value="BON DOMAIN-CONTAINING PROTEIN"/>
    <property type="match status" value="1"/>
</dbReference>
<keyword evidence="5" id="KW-1185">Reference proteome</keyword>
<gene>
    <name evidence="3" type="ORF">FRZ40_29795</name>
    <name evidence="2" type="ORF">V4C56_32405</name>
</gene>
<reference evidence="3" key="2">
    <citation type="submission" date="2019-08" db="EMBL/GenBank/DDBJ databases">
        <authorList>
            <person name="Im W.-T."/>
        </authorList>
    </citation>
    <scope>NUCLEOTIDE SEQUENCE</scope>
    <source>
        <strain evidence="3">NF 2-5-3</strain>
    </source>
</reference>
<protein>
    <submittedName>
        <fullName evidence="3">BON domain-containing protein</fullName>
    </submittedName>
</protein>
<dbReference type="EMBL" id="JAZHGA010000032">
    <property type="protein sequence ID" value="MEM5344313.1"/>
    <property type="molecule type" value="Genomic_DNA"/>
</dbReference>
<evidence type="ECO:0000313" key="2">
    <source>
        <dbReference type="EMBL" id="MEM5344313.1"/>
    </source>
</evidence>
<dbReference type="InterPro" id="IPR014004">
    <property type="entry name" value="Transpt-assoc_nodulatn_dom_bac"/>
</dbReference>
<proteinExistence type="predicted"/>
<sequence length="152" mass="16302">MTRDQILKHAVEKLLGDSAPVDSRDITVQAAHGIVTLSGTVPNAFQKHLTEEIMRRVEGCRGFVMDLGFAATPDHRQADETLASRVVAVLAGIEGLSPDRVRVAVEHGCVTLTGQVDHEPQRDAIELVVGSIDGIVELSNLIALPARRHSAA</sequence>
<accession>A0A5C6VHR6</accession>
<evidence type="ECO:0000313" key="3">
    <source>
        <dbReference type="EMBL" id="TXC84470.1"/>
    </source>
</evidence>
<reference evidence="2 5" key="3">
    <citation type="submission" date="2024-01" db="EMBL/GenBank/DDBJ databases">
        <title>The diversity of rhizobia nodulating Mimosa spp. in eleven states of Brazil covering several biomes is determined by host plant, location, and edaphic factors.</title>
        <authorList>
            <person name="Rouws L."/>
            <person name="Barauna A."/>
            <person name="Beukes C."/>
            <person name="De Faria S.M."/>
            <person name="Gross E."/>
            <person name="Dos Reis Junior F.B."/>
            <person name="Simon M."/>
            <person name="Maluk M."/>
            <person name="Odee D.W."/>
            <person name="Kenicer G."/>
            <person name="Young J.P.W."/>
            <person name="Reis V.M."/>
            <person name="Zilli J."/>
            <person name="James E.K."/>
        </authorList>
    </citation>
    <scope>NUCLEOTIDE SEQUENCE [LARGE SCALE GENOMIC DNA]</scope>
    <source>
        <strain evidence="2 5">JPY530</strain>
    </source>
</reference>
<dbReference type="AlphaFoldDB" id="A0A5C6VHR6"/>
<dbReference type="PROSITE" id="PS50914">
    <property type="entry name" value="BON"/>
    <property type="match status" value="2"/>
</dbReference>
<dbReference type="Proteomes" id="UP000321776">
    <property type="component" value="Unassembled WGS sequence"/>
</dbReference>
<name>A0A5C6VHR6_9BURK</name>